<dbReference type="OrthoDB" id="6612291at2759"/>
<dbReference type="GO" id="GO:0016020">
    <property type="term" value="C:membrane"/>
    <property type="evidence" value="ECO:0007669"/>
    <property type="project" value="UniProtKB-SubCell"/>
</dbReference>
<evidence type="ECO:0000256" key="3">
    <source>
        <dbReference type="ARBA" id="ARBA00022448"/>
    </source>
</evidence>
<dbReference type="Proteomes" id="UP000054007">
    <property type="component" value="Unassembled WGS sequence"/>
</dbReference>
<reference evidence="11 12" key="1">
    <citation type="journal article" date="2015" name="Fungal Genet. Biol.">
        <title>Evolution of novel wood decay mechanisms in Agaricales revealed by the genome sequences of Fistulina hepatica and Cylindrobasidium torrendii.</title>
        <authorList>
            <person name="Floudas D."/>
            <person name="Held B.W."/>
            <person name="Riley R."/>
            <person name="Nagy L.G."/>
            <person name="Koehler G."/>
            <person name="Ransdell A.S."/>
            <person name="Younus H."/>
            <person name="Chow J."/>
            <person name="Chiniquy J."/>
            <person name="Lipzen A."/>
            <person name="Tritt A."/>
            <person name="Sun H."/>
            <person name="Haridas S."/>
            <person name="LaButti K."/>
            <person name="Ohm R.A."/>
            <person name="Kues U."/>
            <person name="Blanchette R.A."/>
            <person name="Grigoriev I.V."/>
            <person name="Minto R.E."/>
            <person name="Hibbett D.S."/>
        </authorList>
    </citation>
    <scope>NUCLEOTIDE SEQUENCE [LARGE SCALE GENOMIC DNA]</scope>
    <source>
        <strain evidence="11 12">FP15055 ss-10</strain>
    </source>
</reference>
<accession>A0A0D7BIF0</accession>
<dbReference type="FunFam" id="1.20.1250.20:FF:000078">
    <property type="entry name" value="MFS maltose transporter, putative"/>
    <property type="match status" value="1"/>
</dbReference>
<dbReference type="InterPro" id="IPR020846">
    <property type="entry name" value="MFS_dom"/>
</dbReference>
<dbReference type="NCBIfam" id="TIGR00879">
    <property type="entry name" value="SP"/>
    <property type="match status" value="1"/>
</dbReference>
<feature type="transmembrane region" description="Helical" evidence="9">
    <location>
        <begin position="321"/>
        <end position="344"/>
    </location>
</feature>
<evidence type="ECO:0000256" key="8">
    <source>
        <dbReference type="RuleBase" id="RU003346"/>
    </source>
</evidence>
<feature type="transmembrane region" description="Helical" evidence="9">
    <location>
        <begin position="384"/>
        <end position="408"/>
    </location>
</feature>
<evidence type="ECO:0000313" key="11">
    <source>
        <dbReference type="EMBL" id="KIY69431.1"/>
    </source>
</evidence>
<evidence type="ECO:0000313" key="12">
    <source>
        <dbReference type="Proteomes" id="UP000054007"/>
    </source>
</evidence>
<feature type="transmembrane region" description="Helical" evidence="9">
    <location>
        <begin position="455"/>
        <end position="475"/>
    </location>
</feature>
<dbReference type="Gene3D" id="1.20.1250.20">
    <property type="entry name" value="MFS general substrate transporter like domains"/>
    <property type="match status" value="1"/>
</dbReference>
<gene>
    <name evidence="11" type="ORF">CYLTODRAFT_420721</name>
</gene>
<comment type="subcellular location">
    <subcellularLocation>
        <location evidence="1">Membrane</location>
        <topology evidence="1">Multi-pass membrane protein</topology>
    </subcellularLocation>
</comment>
<dbReference type="PROSITE" id="PS50850">
    <property type="entry name" value="MFS"/>
    <property type="match status" value="1"/>
</dbReference>
<evidence type="ECO:0000259" key="10">
    <source>
        <dbReference type="PROSITE" id="PS50850"/>
    </source>
</evidence>
<evidence type="ECO:0000256" key="4">
    <source>
        <dbReference type="ARBA" id="ARBA00022692"/>
    </source>
</evidence>
<dbReference type="PRINTS" id="PR00171">
    <property type="entry name" value="SUGRTRNSPORT"/>
</dbReference>
<feature type="transmembrane region" description="Helical" evidence="9">
    <location>
        <begin position="80"/>
        <end position="100"/>
    </location>
</feature>
<feature type="transmembrane region" description="Helical" evidence="9">
    <location>
        <begin position="107"/>
        <end position="126"/>
    </location>
</feature>
<dbReference type="InterPro" id="IPR050360">
    <property type="entry name" value="MFS_Sugar_Transporters"/>
</dbReference>
<dbReference type="AlphaFoldDB" id="A0A0D7BIF0"/>
<evidence type="ECO:0000256" key="5">
    <source>
        <dbReference type="ARBA" id="ARBA00022989"/>
    </source>
</evidence>
<dbReference type="PANTHER" id="PTHR48022">
    <property type="entry name" value="PLASTIDIC GLUCOSE TRANSPORTER 4"/>
    <property type="match status" value="1"/>
</dbReference>
<protein>
    <submittedName>
        <fullName evidence="11">Sugar transporter</fullName>
    </submittedName>
</protein>
<dbReference type="InterPro" id="IPR005829">
    <property type="entry name" value="Sugar_transporter_CS"/>
</dbReference>
<sequence>MAGAAPPQAQASSSNAGKGVFHKHNLRGTLFCLVFVMGAILYGYDGTYFTGILAMPTFKTDFGDRQPNGTYTISSSYQSLFASIVQVGEVIGSLSAGFIGDARGRKGAMVACIILVSLGAILQLIVVGSIPLLVVGRAILGIGVGIVSNCTTLYLSEIPPAAIRGTMVSSWQLFLAIGQVLGAGVAQGTKDYESTFSYRFPIALNIGICLLIFAGLFVVPESPRWLLSKDREEEAFTALNRVHKGNDEIDIRAEIKVIMDAKAAEAQESGSVSRWSDLFKGVQKRKFFGAFGILVCQQIGGVQFIFSYGTVFFESIGMTDAFLVTMITDIVEVVGVLVSFLLVNRIGRRPLLLWTTVMMAVVLLICGGLGTIPSDQRSKPVNAAIASMIIIYVFIFNLAWGPLAWVVATELAAGKNRTKIMGVATAAFWVSAWAVTFTLPYLYNDEPGSAGLGPMVGFIYGGGTIIAFIFVYYYIPETLGRSLEEINMMMELNVPTRAWSQYQAGVLDTNGRPIPLEEYQAEAQIKSKARFQPGPTEFIEHAAGSNEKVDDSVRT</sequence>
<feature type="transmembrane region" description="Helical" evidence="9">
    <location>
        <begin position="167"/>
        <end position="186"/>
    </location>
</feature>
<dbReference type="EMBL" id="KN880484">
    <property type="protein sequence ID" value="KIY69431.1"/>
    <property type="molecule type" value="Genomic_DNA"/>
</dbReference>
<evidence type="ECO:0000256" key="6">
    <source>
        <dbReference type="ARBA" id="ARBA00023136"/>
    </source>
</evidence>
<evidence type="ECO:0000256" key="9">
    <source>
        <dbReference type="SAM" id="Phobius"/>
    </source>
</evidence>
<comment type="similarity">
    <text evidence="2 8">Belongs to the major facilitator superfamily. Sugar transporter (TC 2.A.1.1) family.</text>
</comment>
<organism evidence="11 12">
    <name type="scientific">Cylindrobasidium torrendii FP15055 ss-10</name>
    <dbReference type="NCBI Taxonomy" id="1314674"/>
    <lineage>
        <taxon>Eukaryota</taxon>
        <taxon>Fungi</taxon>
        <taxon>Dikarya</taxon>
        <taxon>Basidiomycota</taxon>
        <taxon>Agaricomycotina</taxon>
        <taxon>Agaricomycetes</taxon>
        <taxon>Agaricomycetidae</taxon>
        <taxon>Agaricales</taxon>
        <taxon>Marasmiineae</taxon>
        <taxon>Physalacriaceae</taxon>
        <taxon>Cylindrobasidium</taxon>
    </lineage>
</organism>
<keyword evidence="5 9" id="KW-1133">Transmembrane helix</keyword>
<dbReference type="Pfam" id="PF00083">
    <property type="entry name" value="Sugar_tr"/>
    <property type="match status" value="1"/>
</dbReference>
<dbReference type="InterPro" id="IPR003663">
    <property type="entry name" value="Sugar/inositol_transpt"/>
</dbReference>
<feature type="domain" description="Major facilitator superfamily (MFS) profile" evidence="10">
    <location>
        <begin position="31"/>
        <end position="479"/>
    </location>
</feature>
<comment type="catalytic activity">
    <reaction evidence="7">
        <text>myo-inositol(out) + H(+)(out) = myo-inositol(in) + H(+)(in)</text>
        <dbReference type="Rhea" id="RHEA:60364"/>
        <dbReference type="ChEBI" id="CHEBI:15378"/>
        <dbReference type="ChEBI" id="CHEBI:17268"/>
    </reaction>
</comment>
<dbReference type="InterPro" id="IPR005828">
    <property type="entry name" value="MFS_sugar_transport-like"/>
</dbReference>
<evidence type="ECO:0000256" key="2">
    <source>
        <dbReference type="ARBA" id="ARBA00010992"/>
    </source>
</evidence>
<feature type="transmembrane region" description="Helical" evidence="9">
    <location>
        <begin position="132"/>
        <end position="155"/>
    </location>
</feature>
<dbReference type="GO" id="GO:0005351">
    <property type="term" value="F:carbohydrate:proton symporter activity"/>
    <property type="evidence" value="ECO:0007669"/>
    <property type="project" value="TreeGrafter"/>
</dbReference>
<feature type="transmembrane region" description="Helical" evidence="9">
    <location>
        <begin position="420"/>
        <end position="443"/>
    </location>
</feature>
<keyword evidence="3 8" id="KW-0813">Transport</keyword>
<evidence type="ECO:0000256" key="7">
    <source>
        <dbReference type="ARBA" id="ARBA00049119"/>
    </source>
</evidence>
<dbReference type="PROSITE" id="PS00217">
    <property type="entry name" value="SUGAR_TRANSPORT_2"/>
    <property type="match status" value="1"/>
</dbReference>
<feature type="transmembrane region" description="Helical" evidence="9">
    <location>
        <begin position="287"/>
        <end position="309"/>
    </location>
</feature>
<keyword evidence="12" id="KW-1185">Reference proteome</keyword>
<dbReference type="PANTHER" id="PTHR48022:SF77">
    <property type="entry name" value="MAJOR FACILITATOR SUPERFAMILY (MFS) PROFILE DOMAIN-CONTAINING PROTEIN"/>
    <property type="match status" value="1"/>
</dbReference>
<feature type="transmembrane region" description="Helical" evidence="9">
    <location>
        <begin position="351"/>
        <end position="372"/>
    </location>
</feature>
<proteinExistence type="inferred from homology"/>
<keyword evidence="11" id="KW-0762">Sugar transport</keyword>
<dbReference type="SUPFAM" id="SSF103473">
    <property type="entry name" value="MFS general substrate transporter"/>
    <property type="match status" value="1"/>
</dbReference>
<keyword evidence="4 9" id="KW-0812">Transmembrane</keyword>
<dbReference type="InterPro" id="IPR036259">
    <property type="entry name" value="MFS_trans_sf"/>
</dbReference>
<evidence type="ECO:0000256" key="1">
    <source>
        <dbReference type="ARBA" id="ARBA00004141"/>
    </source>
</evidence>
<name>A0A0D7BIF0_9AGAR</name>
<keyword evidence="6 9" id="KW-0472">Membrane</keyword>
<feature type="transmembrane region" description="Helical" evidence="9">
    <location>
        <begin position="198"/>
        <end position="219"/>
    </location>
</feature>
<dbReference type="STRING" id="1314674.A0A0D7BIF0"/>
<feature type="transmembrane region" description="Helical" evidence="9">
    <location>
        <begin position="26"/>
        <end position="44"/>
    </location>
</feature>